<feature type="domain" description="DinB-like" evidence="1">
    <location>
        <begin position="15"/>
        <end position="150"/>
    </location>
</feature>
<gene>
    <name evidence="2" type="ORF">F4X14_09955</name>
</gene>
<accession>A0A6B1D6V0</accession>
<organism evidence="2">
    <name type="scientific">Caldilineaceae bacterium SB0661_bin_32</name>
    <dbReference type="NCBI Taxonomy" id="2605255"/>
    <lineage>
        <taxon>Bacteria</taxon>
        <taxon>Bacillati</taxon>
        <taxon>Chloroflexota</taxon>
        <taxon>Caldilineae</taxon>
        <taxon>Caldilineales</taxon>
        <taxon>Caldilineaceae</taxon>
    </lineage>
</organism>
<evidence type="ECO:0000313" key="2">
    <source>
        <dbReference type="EMBL" id="MYC95284.1"/>
    </source>
</evidence>
<dbReference type="AlphaFoldDB" id="A0A6B1D6V0"/>
<dbReference type="SUPFAM" id="SSF109854">
    <property type="entry name" value="DinB/YfiT-like putative metalloenzymes"/>
    <property type="match status" value="1"/>
</dbReference>
<comment type="caution">
    <text evidence="2">The sequence shown here is derived from an EMBL/GenBank/DDBJ whole genome shotgun (WGS) entry which is preliminary data.</text>
</comment>
<dbReference type="InterPro" id="IPR024775">
    <property type="entry name" value="DinB-like"/>
</dbReference>
<proteinExistence type="predicted"/>
<dbReference type="Gene3D" id="1.20.120.450">
    <property type="entry name" value="dinb family like domain"/>
    <property type="match status" value="1"/>
</dbReference>
<dbReference type="EMBL" id="VXMH01000051">
    <property type="protein sequence ID" value="MYC95284.1"/>
    <property type="molecule type" value="Genomic_DNA"/>
</dbReference>
<dbReference type="InterPro" id="IPR034660">
    <property type="entry name" value="DinB/YfiT-like"/>
</dbReference>
<evidence type="ECO:0000259" key="1">
    <source>
        <dbReference type="Pfam" id="PF12867"/>
    </source>
</evidence>
<dbReference type="GO" id="GO:0016787">
    <property type="term" value="F:hydrolase activity"/>
    <property type="evidence" value="ECO:0007669"/>
    <property type="project" value="UniProtKB-KW"/>
</dbReference>
<keyword evidence="2" id="KW-0378">Hydrolase</keyword>
<protein>
    <submittedName>
        <fullName evidence="2">Metal-dependent hydrolase</fullName>
    </submittedName>
</protein>
<sequence>MSESKAREAAIEKIRRLPQQVEELISGLSPQELTAKPLADEWTVAQNVHHIADSHINSYVRCKLMATEDNPTLKPYDEGAWALLTDGSSDDLSDSIALLKALHARWVQFWENLPDDAWQRTGMHPESGPVTLARQLDLYVEHGEAHLDQIRRTLAAGKK</sequence>
<name>A0A6B1D6V0_9CHLR</name>
<reference evidence="2" key="1">
    <citation type="submission" date="2019-09" db="EMBL/GenBank/DDBJ databases">
        <title>Characterisation of the sponge microbiome using genome-centric metagenomics.</title>
        <authorList>
            <person name="Engelberts J.P."/>
            <person name="Robbins S.J."/>
            <person name="De Goeij J.M."/>
            <person name="Aranda M."/>
            <person name="Bell S.C."/>
            <person name="Webster N.S."/>
        </authorList>
    </citation>
    <scope>NUCLEOTIDE SEQUENCE</scope>
    <source>
        <strain evidence="2">SB0661_bin_32</strain>
    </source>
</reference>
<dbReference type="Pfam" id="PF12867">
    <property type="entry name" value="DinB_2"/>
    <property type="match status" value="1"/>
</dbReference>